<dbReference type="InterPro" id="IPR003169">
    <property type="entry name" value="GYF"/>
</dbReference>
<name>A0A1J4K533_9EUKA</name>
<evidence type="ECO:0000313" key="2">
    <source>
        <dbReference type="EMBL" id="OHT04828.1"/>
    </source>
</evidence>
<reference evidence="2" key="1">
    <citation type="submission" date="2016-10" db="EMBL/GenBank/DDBJ databases">
        <authorList>
            <person name="Benchimol M."/>
            <person name="Almeida L.G."/>
            <person name="Vasconcelos A.T."/>
            <person name="Perreira-Neves A."/>
            <person name="Rosa I.A."/>
            <person name="Tasca T."/>
            <person name="Bogo M.R."/>
            <person name="de Souza W."/>
        </authorList>
    </citation>
    <scope>NUCLEOTIDE SEQUENCE [LARGE SCALE GENOMIC DNA]</scope>
    <source>
        <strain evidence="2">K</strain>
    </source>
</reference>
<dbReference type="SMART" id="SM00444">
    <property type="entry name" value="GYF"/>
    <property type="match status" value="1"/>
</dbReference>
<feature type="domain" description="GYF" evidence="1">
    <location>
        <begin position="95"/>
        <end position="151"/>
    </location>
</feature>
<dbReference type="SUPFAM" id="SSF55277">
    <property type="entry name" value="GYF domain"/>
    <property type="match status" value="1"/>
</dbReference>
<dbReference type="VEuPathDB" id="TrichDB:TRFO_27620"/>
<dbReference type="Gene3D" id="3.30.1490.40">
    <property type="match status" value="1"/>
</dbReference>
<dbReference type="RefSeq" id="XP_068357964.1">
    <property type="nucleotide sequence ID" value="XM_068505668.1"/>
</dbReference>
<dbReference type="AlphaFoldDB" id="A0A1J4K533"/>
<dbReference type="InterPro" id="IPR035445">
    <property type="entry name" value="GYF-like_dom_sf"/>
</dbReference>
<dbReference type="PROSITE" id="PS50829">
    <property type="entry name" value="GYF"/>
    <property type="match status" value="1"/>
</dbReference>
<dbReference type="EMBL" id="MLAK01000780">
    <property type="protein sequence ID" value="OHT04828.1"/>
    <property type="molecule type" value="Genomic_DNA"/>
</dbReference>
<dbReference type="OrthoDB" id="48509at2759"/>
<organism evidence="2 3">
    <name type="scientific">Tritrichomonas foetus</name>
    <dbReference type="NCBI Taxonomy" id="1144522"/>
    <lineage>
        <taxon>Eukaryota</taxon>
        <taxon>Metamonada</taxon>
        <taxon>Parabasalia</taxon>
        <taxon>Tritrichomonadida</taxon>
        <taxon>Tritrichomonadidae</taxon>
        <taxon>Tritrichomonas</taxon>
    </lineage>
</organism>
<dbReference type="Proteomes" id="UP000179807">
    <property type="component" value="Unassembled WGS sequence"/>
</dbReference>
<proteinExistence type="predicted"/>
<evidence type="ECO:0000259" key="1">
    <source>
        <dbReference type="PROSITE" id="PS50829"/>
    </source>
</evidence>
<protein>
    <submittedName>
        <fullName evidence="2">GYF domain containing protein</fullName>
    </submittedName>
</protein>
<accession>A0A1J4K533</accession>
<sequence length="188" mass="21954">MAQRIQFTREQLLQVYRNDLPVPEGMNKNTQYFIEQPLTPRLLQTHQTTTFHSKNPRGGTRKNPKKVVRDIEPTNPNKIVQPKPMPKQPQAVSTPVAWYYIDPTDTIQGPFLSQLLREWWQKQLFPDNIRISVSNDKSTFKEIINFFPDLSLAFTYNPLLFPFLGKAEPDLTDPLQQVFVKYEESLAH</sequence>
<gene>
    <name evidence="2" type="ORF">TRFO_27620</name>
</gene>
<evidence type="ECO:0000313" key="3">
    <source>
        <dbReference type="Proteomes" id="UP000179807"/>
    </source>
</evidence>
<dbReference type="GeneID" id="94840372"/>
<comment type="caution">
    <text evidence="2">The sequence shown here is derived from an EMBL/GenBank/DDBJ whole genome shotgun (WGS) entry which is preliminary data.</text>
</comment>
<dbReference type="Pfam" id="PF02213">
    <property type="entry name" value="GYF"/>
    <property type="match status" value="1"/>
</dbReference>
<keyword evidence="3" id="KW-1185">Reference proteome</keyword>